<evidence type="ECO:0000256" key="3">
    <source>
        <dbReference type="ARBA" id="ARBA00023125"/>
    </source>
</evidence>
<dbReference type="PANTHER" id="PTHR30408:SF12">
    <property type="entry name" value="TYPE I RESTRICTION ENZYME MJAVIII SPECIFICITY SUBUNIT"/>
    <property type="match status" value="1"/>
</dbReference>
<dbReference type="InterPro" id="IPR044946">
    <property type="entry name" value="Restrct_endonuc_typeI_TRD_sf"/>
</dbReference>
<comment type="caution">
    <text evidence="5">The sequence shown here is derived from an EMBL/GenBank/DDBJ whole genome shotgun (WGS) entry which is preliminary data.</text>
</comment>
<name>A0A9Q8MUE5_9LACO</name>
<dbReference type="Gene3D" id="3.90.220.20">
    <property type="entry name" value="DNA methylase specificity domains"/>
    <property type="match status" value="2"/>
</dbReference>
<feature type="domain" description="Type I restriction modification DNA specificity" evidence="4">
    <location>
        <begin position="222"/>
        <end position="400"/>
    </location>
</feature>
<dbReference type="InterPro" id="IPR052021">
    <property type="entry name" value="Type-I_RS_S_subunit"/>
</dbReference>
<keyword evidence="2" id="KW-0680">Restriction system</keyword>
<dbReference type="Proteomes" id="UP000784700">
    <property type="component" value="Unassembled WGS sequence"/>
</dbReference>
<dbReference type="GO" id="GO:0004519">
    <property type="term" value="F:endonuclease activity"/>
    <property type="evidence" value="ECO:0007669"/>
    <property type="project" value="UniProtKB-KW"/>
</dbReference>
<protein>
    <submittedName>
        <fullName evidence="5">Restriction endonuclease subunit S</fullName>
    </submittedName>
</protein>
<evidence type="ECO:0000256" key="1">
    <source>
        <dbReference type="ARBA" id="ARBA00010923"/>
    </source>
</evidence>
<sequence>MTKNSTKKIPRLRFKGFEGEWEEKKLGDVSLVFDGVHQTPKYKNNGIPFMSVENLKTLSTQKYISKDAFENDFKNNKPQKGDILMSRIGSIGEDNIIKDDSPVAFYVSLASIRPQKRTVSSFYLLYLIRSPKFQNELWRRTLHVAFPKKINKNEISKIKATFPNLNEQQKIGSFFAKLDQLINLQSKKVEQLKKLKRGYLQKMFPQKGESIPRLRFDGFSGEWERHILKDVISKIIDNRGKTPSHSSSGKYPIIEVNCLGNFQINYENISKYVNDFTYHNFFRSYLTKNDILFSTVGKTGIVSIMGDDKNAVIAQNIIGMRFKSNFYDPFVYYMFNQLDNFHKAKRIEMGAVQPSIKVSQLVKLSYLFPNLLEQKRIFFILNNIDRLINYENLKIKELIKLKKSYLQKMFC</sequence>
<dbReference type="Gene3D" id="1.10.287.1120">
    <property type="entry name" value="Bipartite methylase S protein"/>
    <property type="match status" value="1"/>
</dbReference>
<dbReference type="RefSeq" id="WP_140923855.1">
    <property type="nucleotide sequence ID" value="NZ_QUBF01000001.1"/>
</dbReference>
<keyword evidence="3" id="KW-0238">DNA-binding</keyword>
<dbReference type="EMBL" id="QUBG01000001">
    <property type="protein sequence ID" value="TPR46256.1"/>
    <property type="molecule type" value="Genomic_DNA"/>
</dbReference>
<evidence type="ECO:0000313" key="5">
    <source>
        <dbReference type="EMBL" id="TPR46256.1"/>
    </source>
</evidence>
<keyword evidence="5" id="KW-0540">Nuclease</keyword>
<dbReference type="GeneID" id="58107841"/>
<dbReference type="PANTHER" id="PTHR30408">
    <property type="entry name" value="TYPE-1 RESTRICTION ENZYME ECOKI SPECIFICITY PROTEIN"/>
    <property type="match status" value="1"/>
</dbReference>
<dbReference type="AlphaFoldDB" id="A0A9Q8MUE5"/>
<evidence type="ECO:0000259" key="4">
    <source>
        <dbReference type="Pfam" id="PF01420"/>
    </source>
</evidence>
<accession>A0A9Q8MUE5</accession>
<feature type="domain" description="Type I restriction modification DNA specificity" evidence="4">
    <location>
        <begin position="20"/>
        <end position="193"/>
    </location>
</feature>
<dbReference type="CDD" id="cd17246">
    <property type="entry name" value="RMtype1_S_SonII-TRD2-CR2_like"/>
    <property type="match status" value="1"/>
</dbReference>
<dbReference type="GO" id="GO:0009307">
    <property type="term" value="P:DNA restriction-modification system"/>
    <property type="evidence" value="ECO:0007669"/>
    <property type="project" value="UniProtKB-KW"/>
</dbReference>
<evidence type="ECO:0000313" key="6">
    <source>
        <dbReference type="Proteomes" id="UP000784700"/>
    </source>
</evidence>
<dbReference type="GO" id="GO:0003677">
    <property type="term" value="F:DNA binding"/>
    <property type="evidence" value="ECO:0007669"/>
    <property type="project" value="UniProtKB-KW"/>
</dbReference>
<keyword evidence="5" id="KW-0255">Endonuclease</keyword>
<evidence type="ECO:0000256" key="2">
    <source>
        <dbReference type="ARBA" id="ARBA00022747"/>
    </source>
</evidence>
<dbReference type="Pfam" id="PF01420">
    <property type="entry name" value="Methylase_S"/>
    <property type="match status" value="2"/>
</dbReference>
<proteinExistence type="inferred from homology"/>
<comment type="similarity">
    <text evidence="1">Belongs to the type-I restriction system S methylase family.</text>
</comment>
<gene>
    <name evidence="5" type="ORF">DY130_01700</name>
</gene>
<reference evidence="5" key="1">
    <citation type="submission" date="2018-08" db="EMBL/GenBank/DDBJ databases">
        <title>Comparative genomics of wild bee and flower associated Lactobacillus reveals potential adaptation to the bee host.</title>
        <authorList>
            <person name="Vuong H.Q."/>
            <person name="Mcfrederick Q.S."/>
        </authorList>
    </citation>
    <scope>NUCLEOTIDE SEQUENCE</scope>
    <source>
        <strain evidence="5">HV_63</strain>
    </source>
</reference>
<organism evidence="5 6">
    <name type="scientific">Apilactobacillus micheneri</name>
    <dbReference type="NCBI Taxonomy" id="1899430"/>
    <lineage>
        <taxon>Bacteria</taxon>
        <taxon>Bacillati</taxon>
        <taxon>Bacillota</taxon>
        <taxon>Bacilli</taxon>
        <taxon>Lactobacillales</taxon>
        <taxon>Lactobacillaceae</taxon>
        <taxon>Apilactobacillus</taxon>
    </lineage>
</organism>
<dbReference type="SUPFAM" id="SSF116734">
    <property type="entry name" value="DNA methylase specificity domain"/>
    <property type="match status" value="2"/>
</dbReference>
<keyword evidence="5" id="KW-0378">Hydrolase</keyword>
<dbReference type="InterPro" id="IPR000055">
    <property type="entry name" value="Restrct_endonuc_typeI_TRD"/>
</dbReference>